<dbReference type="Proteomes" id="UP000294513">
    <property type="component" value="Unassembled WGS sequence"/>
</dbReference>
<dbReference type="Pfam" id="PF00496">
    <property type="entry name" value="SBP_bac_5"/>
    <property type="match status" value="1"/>
</dbReference>
<feature type="signal peptide" evidence="5">
    <location>
        <begin position="1"/>
        <end position="28"/>
    </location>
</feature>
<evidence type="ECO:0000256" key="1">
    <source>
        <dbReference type="ARBA" id="ARBA00004196"/>
    </source>
</evidence>
<protein>
    <submittedName>
        <fullName evidence="7">ABC transporter substrate-binding protein</fullName>
    </submittedName>
</protein>
<feature type="domain" description="Solute-binding protein family 5" evidence="6">
    <location>
        <begin position="85"/>
        <end position="454"/>
    </location>
</feature>
<feature type="chain" id="PRO_5039587087" evidence="5">
    <location>
        <begin position="29"/>
        <end position="535"/>
    </location>
</feature>
<dbReference type="CDD" id="cd08492">
    <property type="entry name" value="PBP2_NikA_DppA_OppA_like_15"/>
    <property type="match status" value="1"/>
</dbReference>
<evidence type="ECO:0000256" key="3">
    <source>
        <dbReference type="ARBA" id="ARBA00022448"/>
    </source>
</evidence>
<dbReference type="AlphaFoldDB" id="A0A4R5AP82"/>
<evidence type="ECO:0000259" key="6">
    <source>
        <dbReference type="Pfam" id="PF00496"/>
    </source>
</evidence>
<accession>A0A4R5AP82</accession>
<evidence type="ECO:0000256" key="5">
    <source>
        <dbReference type="SAM" id="SignalP"/>
    </source>
</evidence>
<gene>
    <name evidence="7" type="ORF">E1298_33995</name>
</gene>
<comment type="similarity">
    <text evidence="2">Belongs to the bacterial solute-binding protein 5 family.</text>
</comment>
<dbReference type="GO" id="GO:0015833">
    <property type="term" value="P:peptide transport"/>
    <property type="evidence" value="ECO:0007669"/>
    <property type="project" value="TreeGrafter"/>
</dbReference>
<dbReference type="PIRSF" id="PIRSF002741">
    <property type="entry name" value="MppA"/>
    <property type="match status" value="1"/>
</dbReference>
<evidence type="ECO:0000256" key="2">
    <source>
        <dbReference type="ARBA" id="ARBA00005695"/>
    </source>
</evidence>
<keyword evidence="8" id="KW-1185">Reference proteome</keyword>
<sequence length="535" mass="56100">MRSKLARCSLGGLALITLVSGCSSSGSATTTGASGPPVRGGALRVDLEADPRCVDPHQSPTGTTQIATRDVLDGLIAQDPKTGALKPWLATSWQVSDQARRFAFQLRPGVTFSDGTPLDAAAVKANLDRIVAPSTHSLFASSLMQGYAGAKVTGPLAVTVSFTAPNAPFLQAASTGFLGIQSPRSFAAGTKATCAKVVGSGPFVMESYTPQKSVVLRRRPGYAWASPVAAHGGPAYLDSVTLGIVPDGGVRAGRLRSGQTDAITAVPALQVAPLRAAGRRVLTAPQPGMPFTMVFNNGRAPLDDVAVRRAVSGSIDAGQVVRAVHHGLFPPAYGLLTRPTIGYSRSVPPPDPAAAARLLDQSGWTGRDGEGYRTKGGKRLSIDWPYRAPADAQVAALQQLIQQQLKRAGIRLELRPLATGAAVTALTTGDYGITQQSMVRDDGDLLRSFFRSGSTDNFSRVRLPEVDRILGQAAATLDPGRRASLYAEAERRLTANATVFPVFDYVTLMGVSGKVAGSAFTADGLPYFHGTWIAR</sequence>
<dbReference type="EMBL" id="SMKU01000257">
    <property type="protein sequence ID" value="TDD73469.1"/>
    <property type="molecule type" value="Genomic_DNA"/>
</dbReference>
<organism evidence="7 8">
    <name type="scientific">Actinomadura rubrisoli</name>
    <dbReference type="NCBI Taxonomy" id="2530368"/>
    <lineage>
        <taxon>Bacteria</taxon>
        <taxon>Bacillati</taxon>
        <taxon>Actinomycetota</taxon>
        <taxon>Actinomycetes</taxon>
        <taxon>Streptosporangiales</taxon>
        <taxon>Thermomonosporaceae</taxon>
        <taxon>Actinomadura</taxon>
    </lineage>
</organism>
<dbReference type="GO" id="GO:0030313">
    <property type="term" value="C:cell envelope"/>
    <property type="evidence" value="ECO:0007669"/>
    <property type="project" value="UniProtKB-SubCell"/>
</dbReference>
<proteinExistence type="inferred from homology"/>
<comment type="subcellular location">
    <subcellularLocation>
        <location evidence="1">Cell envelope</location>
    </subcellularLocation>
</comment>
<dbReference type="PANTHER" id="PTHR30290">
    <property type="entry name" value="PERIPLASMIC BINDING COMPONENT OF ABC TRANSPORTER"/>
    <property type="match status" value="1"/>
</dbReference>
<keyword evidence="4 5" id="KW-0732">Signal</keyword>
<dbReference type="InterPro" id="IPR000914">
    <property type="entry name" value="SBP_5_dom"/>
</dbReference>
<dbReference type="PROSITE" id="PS51257">
    <property type="entry name" value="PROKAR_LIPOPROTEIN"/>
    <property type="match status" value="1"/>
</dbReference>
<dbReference type="Gene3D" id="3.40.190.10">
    <property type="entry name" value="Periplasmic binding protein-like II"/>
    <property type="match status" value="1"/>
</dbReference>
<dbReference type="Gene3D" id="3.10.105.10">
    <property type="entry name" value="Dipeptide-binding Protein, Domain 3"/>
    <property type="match status" value="1"/>
</dbReference>
<dbReference type="GO" id="GO:0043190">
    <property type="term" value="C:ATP-binding cassette (ABC) transporter complex"/>
    <property type="evidence" value="ECO:0007669"/>
    <property type="project" value="InterPro"/>
</dbReference>
<dbReference type="GO" id="GO:0042597">
    <property type="term" value="C:periplasmic space"/>
    <property type="evidence" value="ECO:0007669"/>
    <property type="project" value="UniProtKB-ARBA"/>
</dbReference>
<dbReference type="RefSeq" id="WP_131900653.1">
    <property type="nucleotide sequence ID" value="NZ_SMKU01000257.1"/>
</dbReference>
<dbReference type="GO" id="GO:1904680">
    <property type="term" value="F:peptide transmembrane transporter activity"/>
    <property type="evidence" value="ECO:0007669"/>
    <property type="project" value="TreeGrafter"/>
</dbReference>
<dbReference type="PANTHER" id="PTHR30290:SF10">
    <property type="entry name" value="PERIPLASMIC OLIGOPEPTIDE-BINDING PROTEIN-RELATED"/>
    <property type="match status" value="1"/>
</dbReference>
<dbReference type="InterPro" id="IPR030678">
    <property type="entry name" value="Peptide/Ni-bd"/>
</dbReference>
<evidence type="ECO:0000313" key="8">
    <source>
        <dbReference type="Proteomes" id="UP000294513"/>
    </source>
</evidence>
<keyword evidence="3" id="KW-0813">Transport</keyword>
<dbReference type="SUPFAM" id="SSF53850">
    <property type="entry name" value="Periplasmic binding protein-like II"/>
    <property type="match status" value="1"/>
</dbReference>
<evidence type="ECO:0000313" key="7">
    <source>
        <dbReference type="EMBL" id="TDD73469.1"/>
    </source>
</evidence>
<comment type="caution">
    <text evidence="7">The sequence shown here is derived from an EMBL/GenBank/DDBJ whole genome shotgun (WGS) entry which is preliminary data.</text>
</comment>
<dbReference type="OrthoDB" id="5240629at2"/>
<evidence type="ECO:0000256" key="4">
    <source>
        <dbReference type="ARBA" id="ARBA00022729"/>
    </source>
</evidence>
<reference evidence="7 8" key="1">
    <citation type="submission" date="2019-03" db="EMBL/GenBank/DDBJ databases">
        <title>Draft genome sequences of novel Actinobacteria.</title>
        <authorList>
            <person name="Sahin N."/>
            <person name="Ay H."/>
            <person name="Saygin H."/>
        </authorList>
    </citation>
    <scope>NUCLEOTIDE SEQUENCE [LARGE SCALE GENOMIC DNA]</scope>
    <source>
        <strain evidence="7 8">H3C3</strain>
    </source>
</reference>
<name>A0A4R5AP82_9ACTN</name>
<dbReference type="InterPro" id="IPR039424">
    <property type="entry name" value="SBP_5"/>
</dbReference>